<dbReference type="VEuPathDB" id="FungiDB:BO78DRAFT_420497"/>
<dbReference type="AlphaFoldDB" id="A0A319EDF9"/>
<evidence type="ECO:0000313" key="2">
    <source>
        <dbReference type="EMBL" id="PYI04538.1"/>
    </source>
</evidence>
<protein>
    <submittedName>
        <fullName evidence="2">Uncharacterized protein</fullName>
    </submittedName>
</protein>
<gene>
    <name evidence="2" type="ORF">BO78DRAFT_420497</name>
</gene>
<dbReference type="Proteomes" id="UP000248423">
    <property type="component" value="Unassembled WGS sequence"/>
</dbReference>
<accession>A0A319EDF9</accession>
<evidence type="ECO:0000256" key="1">
    <source>
        <dbReference type="SAM" id="MobiDB-lite"/>
    </source>
</evidence>
<name>A0A319EDF9_ASPSB</name>
<organism evidence="2 3">
    <name type="scientific">Aspergillus sclerotiicarbonarius (strain CBS 121057 / IBT 28362)</name>
    <dbReference type="NCBI Taxonomy" id="1448318"/>
    <lineage>
        <taxon>Eukaryota</taxon>
        <taxon>Fungi</taxon>
        <taxon>Dikarya</taxon>
        <taxon>Ascomycota</taxon>
        <taxon>Pezizomycotina</taxon>
        <taxon>Eurotiomycetes</taxon>
        <taxon>Eurotiomycetidae</taxon>
        <taxon>Eurotiales</taxon>
        <taxon>Aspergillaceae</taxon>
        <taxon>Aspergillus</taxon>
        <taxon>Aspergillus subgen. Circumdati</taxon>
    </lineage>
</organism>
<dbReference type="EMBL" id="KZ826367">
    <property type="protein sequence ID" value="PYI04538.1"/>
    <property type="molecule type" value="Genomic_DNA"/>
</dbReference>
<keyword evidence="3" id="KW-1185">Reference proteome</keyword>
<proteinExistence type="predicted"/>
<reference evidence="2 3" key="1">
    <citation type="submission" date="2018-02" db="EMBL/GenBank/DDBJ databases">
        <title>The genomes of Aspergillus section Nigri reveals drivers in fungal speciation.</title>
        <authorList>
            <consortium name="DOE Joint Genome Institute"/>
            <person name="Vesth T.C."/>
            <person name="Nybo J."/>
            <person name="Theobald S."/>
            <person name="Brandl J."/>
            <person name="Frisvad J.C."/>
            <person name="Nielsen K.F."/>
            <person name="Lyhne E.K."/>
            <person name="Kogle M.E."/>
            <person name="Kuo A."/>
            <person name="Riley R."/>
            <person name="Clum A."/>
            <person name="Nolan M."/>
            <person name="Lipzen A."/>
            <person name="Salamov A."/>
            <person name="Henrissat B."/>
            <person name="Wiebenga A."/>
            <person name="De vries R.P."/>
            <person name="Grigoriev I.V."/>
            <person name="Mortensen U.H."/>
            <person name="Andersen M.R."/>
            <person name="Baker S.E."/>
        </authorList>
    </citation>
    <scope>NUCLEOTIDE SEQUENCE [LARGE SCALE GENOMIC DNA]</scope>
    <source>
        <strain evidence="2 3">CBS 121057</strain>
    </source>
</reference>
<feature type="region of interest" description="Disordered" evidence="1">
    <location>
        <begin position="171"/>
        <end position="193"/>
    </location>
</feature>
<sequence>MTDLPLEYRAEESQLFSTHTFIWSALAASKVLRANQRDWIIDRSKFPVSSPDRNEQKNGLDGFWALEHKGYKDIISLASLVDFSVFNNLSSAEKIKHVQELTVPDGKTIITWDPKYRPNSTNWMGSYEFGDTSKVSEKFFENHTLTYSPGDIDGLIADVKTVSRSNYQLLSNRPHSCPKSNASHSDEDDVERDTETKQAISTIAGEQTPQIDTQELLQRPVDCFPEPSATKATLNIWILSSTPLFNHVTVCDYVVLLWPKDAEEKNDTADYSWLVLLMETVMMVFINSYLPLGYNKHWDNGAVNKLCKSCEDSFQGRYRRDRQITHYNNFKALLSQDEIAWSPSAMYGTAKWCLTCYNWWHGAVLYKTTWRDTKDAGKEYTIDCCSAILHAQIGHKARSELVKNFVERRESSLNLQELCRNAHLLKVAIYTNDEVVR</sequence>
<evidence type="ECO:0000313" key="3">
    <source>
        <dbReference type="Proteomes" id="UP000248423"/>
    </source>
</evidence>
<feature type="compositionally biased region" description="Polar residues" evidence="1">
    <location>
        <begin position="171"/>
        <end position="183"/>
    </location>
</feature>